<gene>
    <name evidence="1" type="ORF">PS925_05389</name>
</gene>
<accession>A0A5E7VMV5</accession>
<name>A0A5E7VMV5_PSEFL</name>
<dbReference type="EMBL" id="CABVJG010000022">
    <property type="protein sequence ID" value="VVQ23835.1"/>
    <property type="molecule type" value="Genomic_DNA"/>
</dbReference>
<evidence type="ECO:0000313" key="2">
    <source>
        <dbReference type="Proteomes" id="UP000412311"/>
    </source>
</evidence>
<dbReference type="Proteomes" id="UP000412311">
    <property type="component" value="Unassembled WGS sequence"/>
</dbReference>
<evidence type="ECO:0000313" key="1">
    <source>
        <dbReference type="EMBL" id="VVQ23835.1"/>
    </source>
</evidence>
<organism evidence="1 2">
    <name type="scientific">Pseudomonas fluorescens</name>
    <dbReference type="NCBI Taxonomy" id="294"/>
    <lineage>
        <taxon>Bacteria</taxon>
        <taxon>Pseudomonadati</taxon>
        <taxon>Pseudomonadota</taxon>
        <taxon>Gammaproteobacteria</taxon>
        <taxon>Pseudomonadales</taxon>
        <taxon>Pseudomonadaceae</taxon>
        <taxon>Pseudomonas</taxon>
    </lineage>
</organism>
<dbReference type="RefSeq" id="WP_150795427.1">
    <property type="nucleotide sequence ID" value="NZ_CABVJG010000022.1"/>
</dbReference>
<proteinExistence type="predicted"/>
<dbReference type="AlphaFoldDB" id="A0A5E7VMV5"/>
<protein>
    <submittedName>
        <fullName evidence="1">Uncharacterized protein</fullName>
    </submittedName>
</protein>
<reference evidence="1 2" key="1">
    <citation type="submission" date="2019-09" db="EMBL/GenBank/DDBJ databases">
        <authorList>
            <person name="Chandra G."/>
            <person name="Truman W A."/>
        </authorList>
    </citation>
    <scope>NUCLEOTIDE SEQUENCE [LARGE SCALE GENOMIC DNA]</scope>
    <source>
        <strain evidence="1">PS925</strain>
    </source>
</reference>
<sequence length="306" mass="34067">MEHTLGTRDLELEIAGADVTSLLWDLDEVEQAVRELALYSHFAESFRDAFACIDNATFFWLEDGRYADCADSVTKAMFHLRATIEEHFSFSETTSLPRVVRRFLGIDHPASDTQLVATYALIQAVQAVEALANWLFDLELSLYDLDVDLIEQLRKTDPQQYLALVTRARRRDSSSEIIAREDFAIFNGEASKILMLASLYQQADFSDGLRNDFAASSFLRSALDKAFAAKASARAQAAGKANRNPGAIKQENSHKLFEEISTAARSQISSNPKISETELVKTIVAQGKASAPTVRKHLRKGGFIPR</sequence>